<dbReference type="InterPro" id="IPR014347">
    <property type="entry name" value="Tautomerase/MIF_sf"/>
</dbReference>
<feature type="domain" description="4-oxalocrotonate tautomerase-like" evidence="3">
    <location>
        <begin position="2"/>
        <end position="60"/>
    </location>
</feature>
<evidence type="ECO:0000256" key="1">
    <source>
        <dbReference type="ARBA" id="ARBA00006723"/>
    </source>
</evidence>
<dbReference type="AlphaFoldDB" id="A0A2C9D016"/>
<evidence type="ECO:0000313" key="4">
    <source>
        <dbReference type="EMBL" id="SON53600.1"/>
    </source>
</evidence>
<dbReference type="Proteomes" id="UP000223606">
    <property type="component" value="Chromosome 1"/>
</dbReference>
<dbReference type="OrthoDB" id="3395834at2"/>
<dbReference type="InterPro" id="IPR004370">
    <property type="entry name" value="4-OT-like_dom"/>
</dbReference>
<dbReference type="PANTHER" id="PTHR35530">
    <property type="entry name" value="TAUTOMERASE-RELATED"/>
    <property type="match status" value="1"/>
</dbReference>
<name>A0A2C9D016_9HYPH</name>
<accession>A0A2C9D016</accession>
<organism evidence="4 5">
    <name type="scientific">Hartmannibacter diazotrophicus</name>
    <dbReference type="NCBI Taxonomy" id="1482074"/>
    <lineage>
        <taxon>Bacteria</taxon>
        <taxon>Pseudomonadati</taxon>
        <taxon>Pseudomonadota</taxon>
        <taxon>Alphaproteobacteria</taxon>
        <taxon>Hyphomicrobiales</taxon>
        <taxon>Pleomorphomonadaceae</taxon>
        <taxon>Hartmannibacter</taxon>
    </lineage>
</organism>
<sequence>MPNITVQMFPGRTVEKRRELIAELTKTTCAVLGCSPGAVTVMLQDVDPINWGEAGETYADRMAAKKAET</sequence>
<dbReference type="PANTHER" id="PTHR35530:SF2">
    <property type="entry name" value="BSL4019 PROTEIN"/>
    <property type="match status" value="1"/>
</dbReference>
<gene>
    <name evidence="4" type="primary">ywhB</name>
    <name evidence="4" type="ORF">HDIA_0059</name>
</gene>
<dbReference type="KEGG" id="hdi:HDIA_0059"/>
<dbReference type="SUPFAM" id="SSF55331">
    <property type="entry name" value="Tautomerase/MIF"/>
    <property type="match status" value="1"/>
</dbReference>
<keyword evidence="5" id="KW-1185">Reference proteome</keyword>
<evidence type="ECO:0000313" key="5">
    <source>
        <dbReference type="Proteomes" id="UP000223606"/>
    </source>
</evidence>
<dbReference type="EC" id="5.3.2.6" evidence="4"/>
<dbReference type="Pfam" id="PF01361">
    <property type="entry name" value="Tautomerase"/>
    <property type="match status" value="1"/>
</dbReference>
<evidence type="ECO:0000256" key="2">
    <source>
        <dbReference type="ARBA" id="ARBA00023235"/>
    </source>
</evidence>
<dbReference type="EMBL" id="LT960614">
    <property type="protein sequence ID" value="SON53600.1"/>
    <property type="molecule type" value="Genomic_DNA"/>
</dbReference>
<comment type="similarity">
    <text evidence="1">Belongs to the 4-oxalocrotonate tautomerase family.</text>
</comment>
<proteinExistence type="inferred from homology"/>
<dbReference type="Gene3D" id="3.30.429.10">
    <property type="entry name" value="Macrophage Migration Inhibitory Factor"/>
    <property type="match status" value="1"/>
</dbReference>
<reference evidence="5" key="1">
    <citation type="submission" date="2017-09" db="EMBL/GenBank/DDBJ databases">
        <title>Genome sequence of Nannocystis excedens DSM 71.</title>
        <authorList>
            <person name="Blom J."/>
        </authorList>
    </citation>
    <scope>NUCLEOTIDE SEQUENCE [LARGE SCALE GENOMIC DNA]</scope>
    <source>
        <strain evidence="5">type strain: E19</strain>
    </source>
</reference>
<dbReference type="GO" id="GO:0016853">
    <property type="term" value="F:isomerase activity"/>
    <property type="evidence" value="ECO:0007669"/>
    <property type="project" value="UniProtKB-KW"/>
</dbReference>
<protein>
    <submittedName>
        <fullName evidence="4">2-hydroxymuconate tautomerase</fullName>
        <ecNumber evidence="4">5.3.2.6</ecNumber>
    </submittedName>
</protein>
<evidence type="ECO:0000259" key="3">
    <source>
        <dbReference type="Pfam" id="PF01361"/>
    </source>
</evidence>
<keyword evidence="2 4" id="KW-0413">Isomerase</keyword>